<evidence type="ECO:0000256" key="2">
    <source>
        <dbReference type="ARBA" id="ARBA00022490"/>
    </source>
</evidence>
<evidence type="ECO:0000256" key="7">
    <source>
        <dbReference type="ARBA" id="ARBA00023014"/>
    </source>
</evidence>
<feature type="binding site" evidence="9">
    <location>
        <position position="75"/>
    </location>
    <ligand>
        <name>[4Fe-4S] cluster</name>
        <dbReference type="ChEBI" id="CHEBI:49883"/>
        <label>1</label>
    </ligand>
</feature>
<dbReference type="Pfam" id="PF04055">
    <property type="entry name" value="Radical_SAM"/>
    <property type="match status" value="1"/>
</dbReference>
<feature type="binding site" evidence="9">
    <location>
        <position position="308"/>
    </location>
    <ligand>
        <name>[4Fe-4S] cluster</name>
        <dbReference type="ChEBI" id="CHEBI:49883"/>
        <label>1</label>
    </ligand>
</feature>
<dbReference type="OrthoDB" id="9787898at2"/>
<feature type="domain" description="Radical SAM core" evidence="11">
    <location>
        <begin position="82"/>
        <end position="297"/>
    </location>
</feature>
<feature type="binding site" evidence="9">
    <location>
        <position position="103"/>
    </location>
    <ligand>
        <name>[4Fe-4S] cluster</name>
        <dbReference type="ChEBI" id="CHEBI:49883"/>
        <label>2</label>
        <note>4Fe-4S-S-AdoMet</note>
    </ligand>
</feature>
<dbReference type="HAMAP" id="MF_00206">
    <property type="entry name" value="Lipoyl_synth"/>
    <property type="match status" value="1"/>
</dbReference>
<evidence type="ECO:0000313" key="12">
    <source>
        <dbReference type="EMBL" id="QDG50057.1"/>
    </source>
</evidence>
<keyword evidence="1 9" id="KW-0004">4Fe-4S</keyword>
<dbReference type="GO" id="GO:0005737">
    <property type="term" value="C:cytoplasm"/>
    <property type="evidence" value="ECO:0007669"/>
    <property type="project" value="UniProtKB-SubCell"/>
</dbReference>
<dbReference type="Gene3D" id="3.20.20.70">
    <property type="entry name" value="Aldolase class I"/>
    <property type="match status" value="1"/>
</dbReference>
<organism evidence="12 13">
    <name type="scientific">Persicimonas caeni</name>
    <dbReference type="NCBI Taxonomy" id="2292766"/>
    <lineage>
        <taxon>Bacteria</taxon>
        <taxon>Deltaproteobacteria</taxon>
        <taxon>Bradymonadales</taxon>
        <taxon>Bradymonadaceae</taxon>
        <taxon>Persicimonas</taxon>
    </lineage>
</organism>
<comment type="similarity">
    <text evidence="9">Belongs to the radical SAM superfamily. Lipoyl synthase family.</text>
</comment>
<dbReference type="SMART" id="SM00729">
    <property type="entry name" value="Elp3"/>
    <property type="match status" value="1"/>
</dbReference>
<dbReference type="SFLD" id="SFLDG01058">
    <property type="entry name" value="lipoyl_synthase_like"/>
    <property type="match status" value="1"/>
</dbReference>
<dbReference type="Proteomes" id="UP000315995">
    <property type="component" value="Chromosome"/>
</dbReference>
<dbReference type="FunFam" id="3.20.20.70:FF:000040">
    <property type="entry name" value="Lipoyl synthase"/>
    <property type="match status" value="1"/>
</dbReference>
<dbReference type="UniPathway" id="UPA00538">
    <property type="reaction ID" value="UER00593"/>
</dbReference>
<dbReference type="GO" id="GO:0016992">
    <property type="term" value="F:lipoate synthase activity"/>
    <property type="evidence" value="ECO:0007669"/>
    <property type="project" value="UniProtKB-UniRule"/>
</dbReference>
<dbReference type="EMBL" id="CP041186">
    <property type="protein sequence ID" value="QDG50057.1"/>
    <property type="molecule type" value="Genomic_DNA"/>
</dbReference>
<dbReference type="SUPFAM" id="SSF102114">
    <property type="entry name" value="Radical SAM enzymes"/>
    <property type="match status" value="1"/>
</dbReference>
<dbReference type="PIRSF" id="PIRSF005963">
    <property type="entry name" value="Lipoyl_synth"/>
    <property type="match status" value="1"/>
</dbReference>
<dbReference type="GO" id="GO:0051539">
    <property type="term" value="F:4 iron, 4 sulfur cluster binding"/>
    <property type="evidence" value="ECO:0007669"/>
    <property type="project" value="UniProtKB-UniRule"/>
</dbReference>
<feature type="binding site" evidence="9">
    <location>
        <position position="96"/>
    </location>
    <ligand>
        <name>[4Fe-4S] cluster</name>
        <dbReference type="ChEBI" id="CHEBI:49883"/>
        <label>2</label>
        <note>4Fe-4S-S-AdoMet</note>
    </ligand>
</feature>
<comment type="pathway">
    <text evidence="9">Protein modification; protein lipoylation via endogenous pathway; protein N(6)-(lipoyl)lysine from octanoyl-[acyl-carrier-protein]: step 2/2.</text>
</comment>
<dbReference type="RefSeq" id="WP_141196553.1">
    <property type="nucleotide sequence ID" value="NZ_CP041186.1"/>
</dbReference>
<comment type="cofactor">
    <cofactor evidence="9">
        <name>[4Fe-4S] cluster</name>
        <dbReference type="ChEBI" id="CHEBI:49883"/>
    </cofactor>
    <text evidence="9">Binds 2 [4Fe-4S] clusters per subunit. One cluster is coordinated with 3 cysteines and an exchangeable S-adenosyl-L-methionine.</text>
</comment>
<feature type="region of interest" description="Disordered" evidence="10">
    <location>
        <begin position="1"/>
        <end position="38"/>
    </location>
</feature>
<evidence type="ECO:0000256" key="4">
    <source>
        <dbReference type="ARBA" id="ARBA00022691"/>
    </source>
</evidence>
<dbReference type="GO" id="GO:0046872">
    <property type="term" value="F:metal ion binding"/>
    <property type="evidence" value="ECO:0007669"/>
    <property type="project" value="UniProtKB-KW"/>
</dbReference>
<dbReference type="CDD" id="cd01335">
    <property type="entry name" value="Radical_SAM"/>
    <property type="match status" value="1"/>
</dbReference>
<comment type="subcellular location">
    <subcellularLocation>
        <location evidence="9">Cytoplasm</location>
    </subcellularLocation>
</comment>
<evidence type="ECO:0000256" key="3">
    <source>
        <dbReference type="ARBA" id="ARBA00022679"/>
    </source>
</evidence>
<accession>A0A5B8Y297</accession>
<evidence type="ECO:0000256" key="10">
    <source>
        <dbReference type="SAM" id="MobiDB-lite"/>
    </source>
</evidence>
<evidence type="ECO:0000256" key="6">
    <source>
        <dbReference type="ARBA" id="ARBA00023004"/>
    </source>
</evidence>
<dbReference type="SFLD" id="SFLDS00029">
    <property type="entry name" value="Radical_SAM"/>
    <property type="match status" value="1"/>
</dbReference>
<dbReference type="GO" id="GO:0009249">
    <property type="term" value="P:protein lipoylation"/>
    <property type="evidence" value="ECO:0007669"/>
    <property type="project" value="UniProtKB-UniRule"/>
</dbReference>
<dbReference type="PANTHER" id="PTHR10949">
    <property type="entry name" value="LIPOYL SYNTHASE"/>
    <property type="match status" value="1"/>
</dbReference>
<keyword evidence="13" id="KW-1185">Reference proteome</keyword>
<dbReference type="EC" id="2.8.1.8" evidence="9"/>
<feature type="binding site" evidence="9">
    <location>
        <position position="100"/>
    </location>
    <ligand>
        <name>[4Fe-4S] cluster</name>
        <dbReference type="ChEBI" id="CHEBI:49883"/>
        <label>2</label>
        <note>4Fe-4S-S-AdoMet</note>
    </ligand>
</feature>
<keyword evidence="5 9" id="KW-0479">Metal-binding</keyword>
<comment type="function">
    <text evidence="9">Catalyzes the radical-mediated insertion of two sulfur atoms into the C-6 and C-8 positions of the octanoyl moiety bound to the lipoyl domains of lipoate-dependent enzymes, thereby converting the octanoylated domains into lipoylated derivatives.</text>
</comment>
<keyword evidence="7 9" id="KW-0411">Iron-sulfur</keyword>
<dbReference type="PROSITE" id="PS51918">
    <property type="entry name" value="RADICAL_SAM"/>
    <property type="match status" value="1"/>
</dbReference>
<gene>
    <name evidence="9 12" type="primary">lipA</name>
    <name evidence="12" type="ORF">FIV42_04685</name>
</gene>
<feature type="binding site" evidence="9">
    <location>
        <position position="70"/>
    </location>
    <ligand>
        <name>[4Fe-4S] cluster</name>
        <dbReference type="ChEBI" id="CHEBI:49883"/>
        <label>1</label>
    </ligand>
</feature>
<evidence type="ECO:0000256" key="1">
    <source>
        <dbReference type="ARBA" id="ARBA00022485"/>
    </source>
</evidence>
<dbReference type="InterPro" id="IPR013785">
    <property type="entry name" value="Aldolase_TIM"/>
</dbReference>
<feature type="binding site" evidence="9">
    <location>
        <position position="81"/>
    </location>
    <ligand>
        <name>[4Fe-4S] cluster</name>
        <dbReference type="ChEBI" id="CHEBI:49883"/>
        <label>1</label>
    </ligand>
</feature>
<dbReference type="NCBIfam" id="NF009544">
    <property type="entry name" value="PRK12928.1"/>
    <property type="match status" value="1"/>
</dbReference>
<dbReference type="PANTHER" id="PTHR10949:SF0">
    <property type="entry name" value="LIPOYL SYNTHASE, MITOCHONDRIAL"/>
    <property type="match status" value="1"/>
</dbReference>
<dbReference type="SFLD" id="SFLDF00271">
    <property type="entry name" value="lipoyl_synthase"/>
    <property type="match status" value="1"/>
</dbReference>
<reference evidence="12 13" key="1">
    <citation type="submission" date="2019-06" db="EMBL/GenBank/DDBJ databases">
        <title>Persicimonas caeni gen. nov., sp. nov., a predatory bacterium isolated from solar saltern.</title>
        <authorList>
            <person name="Wang S."/>
        </authorList>
    </citation>
    <scope>NUCLEOTIDE SEQUENCE [LARGE SCALE GENOMIC DNA]</scope>
    <source>
        <strain evidence="12 13">YN101</strain>
    </source>
</reference>
<evidence type="ECO:0000313" key="13">
    <source>
        <dbReference type="Proteomes" id="UP000315995"/>
    </source>
</evidence>
<sequence length="325" mass="36081">MGKKISLPVVNESREPTGADRISGPARPQYQNLPNEAGPRPRWIRKRVSMNEKFFETKKLVNDSALHTVCESAACPNIGECWSRKALTFMILGNVCTRSCGFCDVQTGKPLAVDEDEPRRVAEALSTLDLNYIVITSVDRDDLPDGGAGIWAETIRRTKEVCPDLGIEVLTPDFKGNLDDVDIVLDAKPDCFAHNIETVAEMHRVVRPQAKYERSLAVLAHSAKRDDVLTKSGMMLGLGETKEQTLATMQDLADAGVQILNLGQYLRPSPRHLPIKRWVSPEEFDELAKAGEEMGFEHVEAGPLVRSSYRADLQAAEIEKKRAED</sequence>
<name>A0A4Y6PPY0_PERCE</name>
<dbReference type="InterPro" id="IPR003698">
    <property type="entry name" value="Lipoyl_synth"/>
</dbReference>
<dbReference type="NCBIfam" id="NF004019">
    <property type="entry name" value="PRK05481.1"/>
    <property type="match status" value="1"/>
</dbReference>
<accession>A0A4Y6PPY0</accession>
<comment type="catalytic activity">
    <reaction evidence="8 9">
        <text>[[Fe-S] cluster scaffold protein carrying a second [4Fe-4S](2+) cluster] + N(6)-octanoyl-L-lysyl-[protein] + 2 oxidized [2Fe-2S]-[ferredoxin] + 2 S-adenosyl-L-methionine + 4 H(+) = [[Fe-S] cluster scaffold protein] + N(6)-[(R)-dihydrolipoyl]-L-lysyl-[protein] + 4 Fe(3+) + 2 hydrogen sulfide + 2 5'-deoxyadenosine + 2 L-methionine + 2 reduced [2Fe-2S]-[ferredoxin]</text>
        <dbReference type="Rhea" id="RHEA:16585"/>
        <dbReference type="Rhea" id="RHEA-COMP:9928"/>
        <dbReference type="Rhea" id="RHEA-COMP:10000"/>
        <dbReference type="Rhea" id="RHEA-COMP:10001"/>
        <dbReference type="Rhea" id="RHEA-COMP:10475"/>
        <dbReference type="Rhea" id="RHEA-COMP:14568"/>
        <dbReference type="Rhea" id="RHEA-COMP:14569"/>
        <dbReference type="ChEBI" id="CHEBI:15378"/>
        <dbReference type="ChEBI" id="CHEBI:17319"/>
        <dbReference type="ChEBI" id="CHEBI:29034"/>
        <dbReference type="ChEBI" id="CHEBI:29919"/>
        <dbReference type="ChEBI" id="CHEBI:33722"/>
        <dbReference type="ChEBI" id="CHEBI:33737"/>
        <dbReference type="ChEBI" id="CHEBI:33738"/>
        <dbReference type="ChEBI" id="CHEBI:57844"/>
        <dbReference type="ChEBI" id="CHEBI:59789"/>
        <dbReference type="ChEBI" id="CHEBI:78809"/>
        <dbReference type="ChEBI" id="CHEBI:83100"/>
        <dbReference type="EC" id="2.8.1.8"/>
    </reaction>
</comment>
<keyword evidence="3 9" id="KW-0808">Transferase</keyword>
<evidence type="ECO:0000256" key="5">
    <source>
        <dbReference type="ARBA" id="ARBA00022723"/>
    </source>
</evidence>
<dbReference type="InterPro" id="IPR006638">
    <property type="entry name" value="Elp3/MiaA/NifB-like_rSAM"/>
</dbReference>
<proteinExistence type="inferred from homology"/>
<keyword evidence="4 9" id="KW-0949">S-adenosyl-L-methionine</keyword>
<evidence type="ECO:0000259" key="11">
    <source>
        <dbReference type="PROSITE" id="PS51918"/>
    </source>
</evidence>
<keyword evidence="6 9" id="KW-0408">Iron</keyword>
<evidence type="ECO:0000256" key="8">
    <source>
        <dbReference type="ARBA" id="ARBA00047326"/>
    </source>
</evidence>
<protein>
    <recommendedName>
        <fullName evidence="9">Lipoyl synthase</fullName>
        <ecNumber evidence="9">2.8.1.8</ecNumber>
    </recommendedName>
    <alternativeName>
        <fullName evidence="9">Lip-syn</fullName>
        <shortName evidence="9">LS</shortName>
    </alternativeName>
    <alternativeName>
        <fullName evidence="9">Lipoate synthase</fullName>
    </alternativeName>
    <alternativeName>
        <fullName evidence="9">Lipoic acid synthase</fullName>
    </alternativeName>
    <alternativeName>
        <fullName evidence="9">Sulfur insertion protein LipA</fullName>
    </alternativeName>
</protein>
<dbReference type="InterPro" id="IPR058240">
    <property type="entry name" value="rSAM_sf"/>
</dbReference>
<dbReference type="AlphaFoldDB" id="A0A4Y6PPY0"/>
<evidence type="ECO:0000256" key="9">
    <source>
        <dbReference type="HAMAP-Rule" id="MF_00206"/>
    </source>
</evidence>
<keyword evidence="2 9" id="KW-0963">Cytoplasm</keyword>
<dbReference type="NCBIfam" id="TIGR00510">
    <property type="entry name" value="lipA"/>
    <property type="match status" value="1"/>
</dbReference>
<dbReference type="InterPro" id="IPR007197">
    <property type="entry name" value="rSAM"/>
</dbReference>